<reference evidence="6" key="1">
    <citation type="submission" date="2021-09" db="EMBL/GenBank/DDBJ databases">
        <authorList>
            <consortium name="AG Swart"/>
            <person name="Singh M."/>
            <person name="Singh A."/>
            <person name="Seah K."/>
            <person name="Emmerich C."/>
        </authorList>
    </citation>
    <scope>NUCLEOTIDE SEQUENCE</scope>
    <source>
        <strain evidence="6">ATCC30299</strain>
    </source>
</reference>
<dbReference type="InterPro" id="IPR018247">
    <property type="entry name" value="EF_Hand_1_Ca_BS"/>
</dbReference>
<dbReference type="InterPro" id="IPR051581">
    <property type="entry name" value="Ca-bind"/>
</dbReference>
<dbReference type="SUPFAM" id="SSF47473">
    <property type="entry name" value="EF-hand"/>
    <property type="match status" value="2"/>
</dbReference>
<dbReference type="Pfam" id="PF13405">
    <property type="entry name" value="EF-hand_6"/>
    <property type="match status" value="1"/>
</dbReference>
<organism evidence="6 7">
    <name type="scientific">Blepharisma stoltei</name>
    <dbReference type="NCBI Taxonomy" id="1481888"/>
    <lineage>
        <taxon>Eukaryota</taxon>
        <taxon>Sar</taxon>
        <taxon>Alveolata</taxon>
        <taxon>Ciliophora</taxon>
        <taxon>Postciliodesmatophora</taxon>
        <taxon>Heterotrichea</taxon>
        <taxon>Heterotrichida</taxon>
        <taxon>Blepharismidae</taxon>
        <taxon>Blepharisma</taxon>
    </lineage>
</organism>
<keyword evidence="7" id="KW-1185">Reference proteome</keyword>
<dbReference type="InterPro" id="IPR011992">
    <property type="entry name" value="EF-hand-dom_pair"/>
</dbReference>
<evidence type="ECO:0000256" key="2">
    <source>
        <dbReference type="ARBA" id="ARBA00022737"/>
    </source>
</evidence>
<evidence type="ECO:0000256" key="4">
    <source>
        <dbReference type="SAM" id="MobiDB-lite"/>
    </source>
</evidence>
<evidence type="ECO:0000259" key="5">
    <source>
        <dbReference type="PROSITE" id="PS50222"/>
    </source>
</evidence>
<dbReference type="GO" id="GO:0005509">
    <property type="term" value="F:calcium ion binding"/>
    <property type="evidence" value="ECO:0007669"/>
    <property type="project" value="InterPro"/>
</dbReference>
<dbReference type="CDD" id="cd00051">
    <property type="entry name" value="EFh"/>
    <property type="match status" value="3"/>
</dbReference>
<dbReference type="PROSITE" id="PS50222">
    <property type="entry name" value="EF_HAND_2"/>
    <property type="match status" value="4"/>
</dbReference>
<dbReference type="PANTHER" id="PTHR34524">
    <property type="entry name" value="CALCYPHOSIN"/>
    <property type="match status" value="1"/>
</dbReference>
<dbReference type="PANTHER" id="PTHR34524:SF6">
    <property type="entry name" value="CALCYPHOSINE LIKE"/>
    <property type="match status" value="1"/>
</dbReference>
<feature type="domain" description="EF-hand" evidence="5">
    <location>
        <begin position="70"/>
        <end position="105"/>
    </location>
</feature>
<feature type="region of interest" description="Disordered" evidence="4">
    <location>
        <begin position="260"/>
        <end position="298"/>
    </location>
</feature>
<keyword evidence="3" id="KW-0106">Calcium</keyword>
<keyword evidence="2" id="KW-0677">Repeat</keyword>
<feature type="domain" description="EF-hand" evidence="5">
    <location>
        <begin position="190"/>
        <end position="225"/>
    </location>
</feature>
<evidence type="ECO:0000256" key="1">
    <source>
        <dbReference type="ARBA" id="ARBA00022723"/>
    </source>
</evidence>
<dbReference type="EMBL" id="CAJZBQ010000032">
    <property type="protein sequence ID" value="CAG9322701.1"/>
    <property type="molecule type" value="Genomic_DNA"/>
</dbReference>
<feature type="domain" description="EF-hand" evidence="5">
    <location>
        <begin position="492"/>
        <end position="527"/>
    </location>
</feature>
<dbReference type="InterPro" id="IPR002048">
    <property type="entry name" value="EF_hand_dom"/>
</dbReference>
<feature type="compositionally biased region" description="Low complexity" evidence="4">
    <location>
        <begin position="286"/>
        <end position="296"/>
    </location>
</feature>
<accession>A0AAU9J6X5</accession>
<gene>
    <name evidence="6" type="ORF">BSTOLATCC_MIC31819</name>
</gene>
<dbReference type="Proteomes" id="UP001162131">
    <property type="component" value="Unassembled WGS sequence"/>
</dbReference>
<name>A0AAU9J6X5_9CILI</name>
<keyword evidence="1" id="KW-0479">Metal-binding</keyword>
<proteinExistence type="predicted"/>
<evidence type="ECO:0000313" key="7">
    <source>
        <dbReference type="Proteomes" id="UP001162131"/>
    </source>
</evidence>
<dbReference type="Gene3D" id="1.10.238.10">
    <property type="entry name" value="EF-hand"/>
    <property type="match status" value="4"/>
</dbReference>
<evidence type="ECO:0000256" key="3">
    <source>
        <dbReference type="ARBA" id="ARBA00022837"/>
    </source>
</evidence>
<protein>
    <recommendedName>
        <fullName evidence="5">EF-hand domain-containing protein</fullName>
    </recommendedName>
</protein>
<feature type="domain" description="EF-hand" evidence="5">
    <location>
        <begin position="367"/>
        <end position="402"/>
    </location>
</feature>
<sequence>MLSQETEERLANILINIGEGDQDIEVVRQVLSEIRTFEPFSTFRSLDRFGNGFLTSTDLLEFLRRNNFRPTERESYLLIREWDSNSDGLLSYGDFQKWMLPSQNQNLAILASRRMGFHPNELSYEIEYALMRVLEREISYLRRVENFRQDLERMPDFNLLQCFQLVDDAKLSYLTIGSLERFLERNGYKPSREIMESIMRRIDKNGDSRVSYSEFVDSIMPSEPFSKIGLCSSTYLSGKSNYSMSPSPYKSFRSSISSDTKKTTFAEPRSQSPPRKLKSALKKDSSLSTRSSMSRESTSDYDITELAKTFGEQITLDKELENMRQELALRADFTIADAFRMLESPTSKGHISELQLDSELRSLNVYSRQNELYLLFRHYDKDCDGKLTYSDLCDMLTPRQSEYSKLLNSRAPSGVKFSRRKCALSIETQELLARVFKKIFDIENASEIIRQRIANNPSVNIHSLFLKLDKTHNGSISIDGFRKMLHENGIYPTEKDLMALLSRYDKDKDGKVSYREFVQEIEPKSPPRN</sequence>
<evidence type="ECO:0000313" key="6">
    <source>
        <dbReference type="EMBL" id="CAG9322701.1"/>
    </source>
</evidence>
<dbReference type="Pfam" id="PF13499">
    <property type="entry name" value="EF-hand_7"/>
    <property type="match status" value="3"/>
</dbReference>
<dbReference type="PROSITE" id="PS00018">
    <property type="entry name" value="EF_HAND_1"/>
    <property type="match status" value="3"/>
</dbReference>
<dbReference type="AlphaFoldDB" id="A0AAU9J6X5"/>
<dbReference type="SMART" id="SM00054">
    <property type="entry name" value="EFh"/>
    <property type="match status" value="6"/>
</dbReference>
<comment type="caution">
    <text evidence="6">The sequence shown here is derived from an EMBL/GenBank/DDBJ whole genome shotgun (WGS) entry which is preliminary data.</text>
</comment>